<sequence>MSLADAARTINATAYGYISSWALLTAAEQRVFDRLPAASSDLSDTYPDADLVDTWFHTLAASGLVEHESDGDTWSLTDDMAKLLSGDNSYADYLGGQIMQQMTPRLMSGSAEQNVLAQVLADPESRRGYEGWFADADEAHAYQSSQYAGSLGPAKALAAALPDPTGRVLDLGGGWGAIARAIAKRHGIDVDVVDFATVIDSAPPADSTVTFHDGNALDPSTWPTSTDSVRYDGAVLSYLFSSIPGSEHDRLLGALADRGVRWIAVHDFMVGGGTWAAAWSLQHAVFVPGHTSRSSDEVNAMLQRHGFTPVSTGPLVDEMTTLTVGVRSSTE</sequence>
<keyword evidence="2" id="KW-1185">Reference proteome</keyword>
<evidence type="ECO:0000313" key="2">
    <source>
        <dbReference type="Proteomes" id="UP000011863"/>
    </source>
</evidence>
<protein>
    <submittedName>
        <fullName evidence="1">Uncharacterized protein</fullName>
    </submittedName>
</protein>
<dbReference type="AlphaFoldDB" id="A0A6C7E851"/>
<dbReference type="CDD" id="cd02440">
    <property type="entry name" value="AdoMet_MTases"/>
    <property type="match status" value="1"/>
</dbReference>
<dbReference type="RefSeq" id="WP_015441847.1">
    <property type="nucleotide sequence ID" value="NC_020520.1"/>
</dbReference>
<dbReference type="OrthoDB" id="7418600at2"/>
<evidence type="ECO:0000313" key="1">
    <source>
        <dbReference type="EMBL" id="BAN02600.1"/>
    </source>
</evidence>
<proteinExistence type="predicted"/>
<reference evidence="1 2" key="1">
    <citation type="journal article" date="2013" name="Int. J. Syst. Evol. Microbiol.">
        <title>Ilumatobacter nonamiense sp. nov. and Ilumatobacter coccineum sp. nov., isolated from seashore sand.</title>
        <authorList>
            <person name="Matsumoto A."/>
            <person name="Kasai H."/>
            <person name="Matsuo Y."/>
            <person name="Shizuri Y."/>
            <person name="Ichikawa N."/>
            <person name="Fujita N."/>
            <person name="Omura S."/>
            <person name="Takahashi Y."/>
        </authorList>
    </citation>
    <scope>NUCLEOTIDE SEQUENCE [LARGE SCALE GENOMIC DNA]</scope>
    <source>
        <strain evidence="2">NBRC 103263 / KCTC 29153 / YM16-304</strain>
    </source>
</reference>
<dbReference type="Gene3D" id="1.10.10.10">
    <property type="entry name" value="Winged helix-like DNA-binding domain superfamily/Winged helix DNA-binding domain"/>
    <property type="match status" value="1"/>
</dbReference>
<dbReference type="KEGG" id="aym:YM304_22860"/>
<accession>A0A6C7E851</accession>
<dbReference type="Proteomes" id="UP000011863">
    <property type="component" value="Chromosome"/>
</dbReference>
<gene>
    <name evidence="1" type="ORF">YM304_22860</name>
</gene>
<dbReference type="Pfam" id="PF13489">
    <property type="entry name" value="Methyltransf_23"/>
    <property type="match status" value="1"/>
</dbReference>
<dbReference type="SUPFAM" id="SSF53335">
    <property type="entry name" value="S-adenosyl-L-methionine-dependent methyltransferases"/>
    <property type="match status" value="1"/>
</dbReference>
<dbReference type="InterPro" id="IPR036388">
    <property type="entry name" value="WH-like_DNA-bd_sf"/>
</dbReference>
<dbReference type="InterPro" id="IPR029063">
    <property type="entry name" value="SAM-dependent_MTases_sf"/>
</dbReference>
<dbReference type="Gene3D" id="3.40.50.150">
    <property type="entry name" value="Vaccinia Virus protein VP39"/>
    <property type="match status" value="1"/>
</dbReference>
<organism evidence="1 2">
    <name type="scientific">Ilumatobacter coccineus (strain NBRC 103263 / KCTC 29153 / YM16-304)</name>
    <dbReference type="NCBI Taxonomy" id="1313172"/>
    <lineage>
        <taxon>Bacteria</taxon>
        <taxon>Bacillati</taxon>
        <taxon>Actinomycetota</taxon>
        <taxon>Acidimicrobiia</taxon>
        <taxon>Acidimicrobiales</taxon>
        <taxon>Ilumatobacteraceae</taxon>
        <taxon>Ilumatobacter</taxon>
    </lineage>
</organism>
<dbReference type="EMBL" id="AP012057">
    <property type="protein sequence ID" value="BAN02600.1"/>
    <property type="molecule type" value="Genomic_DNA"/>
</dbReference>
<name>A0A6C7E851_ILUCY</name>